<gene>
    <name evidence="1" type="ORF">I8J29_16365</name>
</gene>
<proteinExistence type="predicted"/>
<keyword evidence="2" id="KW-1185">Reference proteome</keyword>
<accession>A0ABS3WBY4</accession>
<comment type="caution">
    <text evidence="1">The sequence shown here is derived from an EMBL/GenBank/DDBJ whole genome shotgun (WGS) entry which is preliminary data.</text>
</comment>
<reference evidence="1 2" key="1">
    <citation type="submission" date="2021-03" db="EMBL/GenBank/DDBJ databases">
        <title>Paenibacillus artemisicola MWE-103 whole genome sequence.</title>
        <authorList>
            <person name="Ham Y.J."/>
        </authorList>
    </citation>
    <scope>NUCLEOTIDE SEQUENCE [LARGE SCALE GENOMIC DNA]</scope>
    <source>
        <strain evidence="1 2">MWE-103</strain>
    </source>
</reference>
<evidence type="ECO:0000313" key="1">
    <source>
        <dbReference type="EMBL" id="MBO7745783.1"/>
    </source>
</evidence>
<dbReference type="EMBL" id="JAGGDJ010000012">
    <property type="protein sequence ID" value="MBO7745783.1"/>
    <property type="molecule type" value="Genomic_DNA"/>
</dbReference>
<sequence length="56" mass="6652">MPEQNNLVSSIQVIKDVPQQTIIQKRREQREQLLKRIGQLTSTSEQSIERLYELTR</sequence>
<dbReference type="Proteomes" id="UP000670947">
    <property type="component" value="Unassembled WGS sequence"/>
</dbReference>
<evidence type="ECO:0000313" key="2">
    <source>
        <dbReference type="Proteomes" id="UP000670947"/>
    </source>
</evidence>
<dbReference type="RefSeq" id="WP_177222418.1">
    <property type="nucleotide sequence ID" value="NZ_JAGGDJ010000012.1"/>
</dbReference>
<name>A0ABS3WBY4_9BACL</name>
<organism evidence="1 2">
    <name type="scientific">Paenibacillus artemisiicola</name>
    <dbReference type="NCBI Taxonomy" id="1172618"/>
    <lineage>
        <taxon>Bacteria</taxon>
        <taxon>Bacillati</taxon>
        <taxon>Bacillota</taxon>
        <taxon>Bacilli</taxon>
        <taxon>Bacillales</taxon>
        <taxon>Paenibacillaceae</taxon>
        <taxon>Paenibacillus</taxon>
    </lineage>
</organism>
<protein>
    <submittedName>
        <fullName evidence="1">Uncharacterized protein</fullName>
    </submittedName>
</protein>